<protein>
    <recommendedName>
        <fullName evidence="2">FBD domain-containing protein</fullName>
    </recommendedName>
</protein>
<dbReference type="InterPro" id="IPR001810">
    <property type="entry name" value="F-box_dom"/>
</dbReference>
<evidence type="ECO:0000256" key="1">
    <source>
        <dbReference type="SAM" id="MobiDB-lite"/>
    </source>
</evidence>
<dbReference type="AlphaFoldDB" id="A0A4Y7JSC3"/>
<sequence length="197" mass="22669">MDLADSRIDYLQLKSYWWDKKNNMSELEDRISNLPASILHHILSFVHTRVAARTSVLSKRWKYIWRSIPSLQFRCHKSSRSEDDDDASDNGSEDNYYNDAAEDEDNNDNEDDGWALDIVAARCSFLHLKLVSFNKFTGDAREMQWLKLILNNATELETLTISCERISNMKSENLMADISSLPRASASCVFKFSSEQG</sequence>
<proteinExistence type="predicted"/>
<evidence type="ECO:0000313" key="3">
    <source>
        <dbReference type="EMBL" id="RZC63617.1"/>
    </source>
</evidence>
<dbReference type="PANTHER" id="PTHR31293">
    <property type="entry name" value="RNI-LIKE SUPERFAMILY PROTEIN"/>
    <property type="match status" value="1"/>
</dbReference>
<dbReference type="InterPro" id="IPR006566">
    <property type="entry name" value="FBD"/>
</dbReference>
<organism evidence="3 4">
    <name type="scientific">Papaver somniferum</name>
    <name type="common">Opium poppy</name>
    <dbReference type="NCBI Taxonomy" id="3469"/>
    <lineage>
        <taxon>Eukaryota</taxon>
        <taxon>Viridiplantae</taxon>
        <taxon>Streptophyta</taxon>
        <taxon>Embryophyta</taxon>
        <taxon>Tracheophyta</taxon>
        <taxon>Spermatophyta</taxon>
        <taxon>Magnoliopsida</taxon>
        <taxon>Ranunculales</taxon>
        <taxon>Papaveraceae</taxon>
        <taxon>Papaveroideae</taxon>
        <taxon>Papaver</taxon>
    </lineage>
</organism>
<dbReference type="Pfam" id="PF00646">
    <property type="entry name" value="F-box"/>
    <property type="match status" value="1"/>
</dbReference>
<dbReference type="Pfam" id="PF08387">
    <property type="entry name" value="FBD"/>
    <property type="match status" value="1"/>
</dbReference>
<dbReference type="InterPro" id="IPR055294">
    <property type="entry name" value="FBL60-like"/>
</dbReference>
<dbReference type="SMART" id="SM00579">
    <property type="entry name" value="FBD"/>
    <property type="match status" value="1"/>
</dbReference>
<gene>
    <name evidence="3" type="ORF">C5167_025392</name>
</gene>
<evidence type="ECO:0000259" key="2">
    <source>
        <dbReference type="SMART" id="SM00579"/>
    </source>
</evidence>
<accession>A0A4Y7JSC3</accession>
<evidence type="ECO:0000313" key="4">
    <source>
        <dbReference type="Proteomes" id="UP000316621"/>
    </source>
</evidence>
<dbReference type="InterPro" id="IPR053781">
    <property type="entry name" value="F-box_AtFBL13-like"/>
</dbReference>
<feature type="compositionally biased region" description="Acidic residues" evidence="1">
    <location>
        <begin position="82"/>
        <end position="92"/>
    </location>
</feature>
<reference evidence="3 4" key="1">
    <citation type="journal article" date="2018" name="Science">
        <title>The opium poppy genome and morphinan production.</title>
        <authorList>
            <person name="Guo L."/>
            <person name="Winzer T."/>
            <person name="Yang X."/>
            <person name="Li Y."/>
            <person name="Ning Z."/>
            <person name="He Z."/>
            <person name="Teodor R."/>
            <person name="Lu Y."/>
            <person name="Bowser T.A."/>
            <person name="Graham I.A."/>
            <person name="Ye K."/>
        </authorList>
    </citation>
    <scope>NUCLEOTIDE SEQUENCE [LARGE SCALE GENOMIC DNA]</scope>
    <source>
        <strain evidence="4">cv. HN1</strain>
        <tissue evidence="3">Leaves</tissue>
    </source>
</reference>
<keyword evidence="4" id="KW-1185">Reference proteome</keyword>
<dbReference type="Gene3D" id="1.20.1280.50">
    <property type="match status" value="1"/>
</dbReference>
<dbReference type="Gramene" id="RZC63617">
    <property type="protein sequence ID" value="RZC63617"/>
    <property type="gene ID" value="C5167_025392"/>
</dbReference>
<name>A0A4Y7JSC3_PAPSO</name>
<feature type="domain" description="FBD" evidence="2">
    <location>
        <begin position="122"/>
        <end position="193"/>
    </location>
</feature>
<feature type="region of interest" description="Disordered" evidence="1">
    <location>
        <begin position="78"/>
        <end position="108"/>
    </location>
</feature>
<dbReference type="Proteomes" id="UP000316621">
    <property type="component" value="Chromosome 5"/>
</dbReference>
<dbReference type="SUPFAM" id="SSF81383">
    <property type="entry name" value="F-box domain"/>
    <property type="match status" value="1"/>
</dbReference>
<dbReference type="InterPro" id="IPR036047">
    <property type="entry name" value="F-box-like_dom_sf"/>
</dbReference>
<dbReference type="EMBL" id="CM010719">
    <property type="protein sequence ID" value="RZC63617.1"/>
    <property type="molecule type" value="Genomic_DNA"/>
</dbReference>
<dbReference type="CDD" id="cd22160">
    <property type="entry name" value="F-box_AtFBL13-like"/>
    <property type="match status" value="1"/>
</dbReference>
<dbReference type="PANTHER" id="PTHR31293:SF12">
    <property type="entry name" value="RNI-LIKE SUPERFAMILY PROTEIN"/>
    <property type="match status" value="1"/>
</dbReference>